<feature type="signal peptide" evidence="2">
    <location>
        <begin position="1"/>
        <end position="34"/>
    </location>
</feature>
<evidence type="ECO:0000256" key="1">
    <source>
        <dbReference type="SAM" id="MobiDB-lite"/>
    </source>
</evidence>
<dbReference type="PROSITE" id="PS51272">
    <property type="entry name" value="SLH"/>
    <property type="match status" value="3"/>
</dbReference>
<reference evidence="5" key="1">
    <citation type="journal article" date="2019" name="Int. J. Syst. Evol. Microbiol.">
        <title>The Global Catalogue of Microorganisms (GCM) 10K type strain sequencing project: providing services to taxonomists for standard genome sequencing and annotation.</title>
        <authorList>
            <consortium name="The Broad Institute Genomics Platform"/>
            <consortium name="The Broad Institute Genome Sequencing Center for Infectious Disease"/>
            <person name="Wu L."/>
            <person name="Ma J."/>
        </authorList>
    </citation>
    <scope>NUCLEOTIDE SEQUENCE [LARGE SCALE GENOMIC DNA]</scope>
    <source>
        <strain evidence="5">KCTC 12907</strain>
    </source>
</reference>
<dbReference type="InterPro" id="IPR001119">
    <property type="entry name" value="SLH_dom"/>
</dbReference>
<feature type="chain" id="PRO_5045378703" evidence="2">
    <location>
        <begin position="35"/>
        <end position="2266"/>
    </location>
</feature>
<keyword evidence="2" id="KW-0732">Signal</keyword>
<evidence type="ECO:0000259" key="3">
    <source>
        <dbReference type="PROSITE" id="PS51272"/>
    </source>
</evidence>
<keyword evidence="5" id="KW-1185">Reference proteome</keyword>
<feature type="domain" description="SLH" evidence="3">
    <location>
        <begin position="44"/>
        <end position="101"/>
    </location>
</feature>
<feature type="compositionally biased region" description="Gly residues" evidence="1">
    <location>
        <begin position="464"/>
        <end position="482"/>
    </location>
</feature>
<dbReference type="InterPro" id="IPR051465">
    <property type="entry name" value="Cell_Envelope_Struct_Comp"/>
</dbReference>
<dbReference type="PANTHER" id="PTHR43308">
    <property type="entry name" value="OUTER MEMBRANE PROTEIN ALPHA-RELATED"/>
    <property type="match status" value="1"/>
</dbReference>
<feature type="domain" description="SLH" evidence="3">
    <location>
        <begin position="166"/>
        <end position="228"/>
    </location>
</feature>
<protein>
    <submittedName>
        <fullName evidence="4">S-layer homology domain-containing protein</fullName>
    </submittedName>
</protein>
<dbReference type="PANTHER" id="PTHR43308:SF5">
    <property type="entry name" value="S-LAYER PROTEIN _ PEPTIDOGLYCAN ENDO-BETA-N-ACETYLGLUCOSAMINIDASE"/>
    <property type="match status" value="1"/>
</dbReference>
<dbReference type="Pfam" id="PF00395">
    <property type="entry name" value="SLH"/>
    <property type="match status" value="3"/>
</dbReference>
<feature type="domain" description="SLH" evidence="3">
    <location>
        <begin position="102"/>
        <end position="165"/>
    </location>
</feature>
<name>A0ABW2FG64_9BACL</name>
<evidence type="ECO:0000313" key="4">
    <source>
        <dbReference type="EMBL" id="MFC7150945.1"/>
    </source>
</evidence>
<organism evidence="4 5">
    <name type="scientific">Cohnella cellulosilytica</name>
    <dbReference type="NCBI Taxonomy" id="986710"/>
    <lineage>
        <taxon>Bacteria</taxon>
        <taxon>Bacillati</taxon>
        <taxon>Bacillota</taxon>
        <taxon>Bacilli</taxon>
        <taxon>Bacillales</taxon>
        <taxon>Paenibacillaceae</taxon>
        <taxon>Cohnella</taxon>
    </lineage>
</organism>
<proteinExistence type="predicted"/>
<feature type="region of interest" description="Disordered" evidence="1">
    <location>
        <begin position="455"/>
        <end position="483"/>
    </location>
</feature>
<evidence type="ECO:0000313" key="5">
    <source>
        <dbReference type="Proteomes" id="UP001596378"/>
    </source>
</evidence>
<accession>A0ABW2FG64</accession>
<gene>
    <name evidence="4" type="ORF">ACFQMJ_20615</name>
</gene>
<dbReference type="RefSeq" id="WP_378053648.1">
    <property type="nucleotide sequence ID" value="NZ_JBHMDN010000078.1"/>
</dbReference>
<evidence type="ECO:0000256" key="2">
    <source>
        <dbReference type="SAM" id="SignalP"/>
    </source>
</evidence>
<comment type="caution">
    <text evidence="4">The sequence shown here is derived from an EMBL/GenBank/DDBJ whole genome shotgun (WGS) entry which is preliminary data.</text>
</comment>
<dbReference type="Proteomes" id="UP001596378">
    <property type="component" value="Unassembled WGS sequence"/>
</dbReference>
<dbReference type="EMBL" id="JBHTAI010000013">
    <property type="protein sequence ID" value="MFC7150945.1"/>
    <property type="molecule type" value="Genomic_DNA"/>
</dbReference>
<sequence>MHFLSRKRRRTALNGIVIMAVMAASLFPLGTTSAAEEVPPAVPETRLVFNDIQGHWAKQAIERWADFGWAKGHEDGNFHPGQKVTRAEFVALANRMYGYTKRASIDYSDVKDAWYSKDVEIATAAGYISGYQDRTFRPNEPISRQEAAVIIARLLGLEQSASKNIVKFGDETAISSWSRGAISAVVDQGYMKGYTDGTFRPVQPITRAEAIVALDQTAARKIVAAGTYGSDRQAEVIQGNVIINSPGVTLQNVRITGNLLLAQSVGEGDVTLTGVTVEGSTTVNGGGEHSVHMIDSQLSKVIVDKKTGSVRIVVSGSTNIGQVLLKTGAFLERDNGTGSGFGDVTIAIDETTGNPIVRLSGSFASVIVDTPNVSIDLQNGSINELKVNGSAADTKLIVAENATVDTLVLDSNTEVTGEGHVKTVKANVNGSTFSRKPDKMETAAGVIVEVNDSHTETTEPAAGGNNGGNGTGNNGSGGGNGGNATVKPTLASVADAVDIEVIYGTTLTDALSALAQTTTLTDSAQAAHTVNLIWTIAGYDGNQAGAYTATGTFTLPSGVSQANPPVSLNVTANVTVDDPYLVSAADIADIAVDFETSETDALATLAATTTITDKAGATHTVNLDWTIEGYDNQQAGVYTATGTFTLPGGVTQATPPVPLTVTADVTVNDPYIVSIADVTDVAVDFGTSETDAIAALATTTTITDKAGATHTVNLDWTIDGYDNQQAGVYTATGTFTLPSGVSQANPPVPLIVTANVSVNDAYIVSVANIADIAVDFGTSATDAIAALAKTTTVTDNVHAAHTVNLDWTIAGYDGNQAGIYTATGTFALPSGVTQANPPVSLSVTANVTVSDPNIVSIANVADIAVDFGTSDTDAIAALAATTTITDKAGATHTVNLDWTIADYDGNQVDVYTATGTFILPSGVSQANPPVLLNVIANVTVNDAYIVSVADAADITVAFGTSDTDAVDALATTTTVMDNVHAAHAVNLNWTIAGYNGNQAGVYTATGTFTLPSGVSQANPPVSLSVTANVTVDGPNIVSIADAADIAVDFGTSEADAIAALASTTTITDKAGATHTVNLIWTIDGYDGAQADIYTATGTFTLPGGVSQANPAVPLEVHAEVTVKAFNILFATTSGDATEIVIGFGAPIVAPTSPAGLTVTVNGVPNPVVSTTLDADPSKLHIGLAASVPLGTVSVSYVPPGLKTVGGSALPAFSNLAVPTAGSVAEALKNDGETLNSIVDTLKTEGYSLVVVVQALQANGYDVNETAAALKTAQVPVNSAGAGLLYAGYPVADVAAALKQVYLADSVAVAAVVLPKAGTADDLVAALASAGFMQPSELAQALYATNFTVAQAAAALWSRFSAAPGPLGSALTEAGYGLSDAVAAVLGLNGGSNTAAVAAAWPGVLGESGTLAPVGSAAAGLRSANLTASETNALLLALYPTYRTDPNLRASALKTGGYDATDIAQILESDFYQIIKPGSDLAITNVLNGNGYSPLLIAQAIQTVFGYDATALATNVFSQLGFNTLDTLQLLQQAGFGDNDVARAAIALMPNSIQQISPFLHVAGYSAEQVIAMLKSALSQQGSFNVTGVTETLSKVTFVEGQAAGYYSTAEIASVLQKVFGSTAETVGIEILKLGNVYDLQGVASALQNLYAIDGFEFIEIRNASYTAKHSGLTSDLADNGSKSGEWRLLYILQNTFGMNAVEATAGLRDAARTGSITTVMNKIQLIYGSMSAAQKIEAMTQAGYTLPEIAGVIGSGQTLTVTVGYLHDAGYSAEAVAQYLLDVSKVNDVTTASNLISAGYGSCANLEPIIRALKQVYQSEDTRLLEILTDPGRDCTSTEVSTVLAAMGSSVDFPLYAVTDLYTKGAPATQAVSLLQQVYAKSDIMEIANLLQQAGYNSRHIMTAIRSTIGLSPSDAKSMLTGMFGINGDGAIMQAMKEIGYSVADIVPLLGTSDPFVLRGYLQAANVHAMDALIQLYSPGGLLNDPLTLSTNLKALGVDRVPATAIMQSYGYTPAEIGSLLWSSGYDLPEVAAGVHQALAPIANEFWMTTMAKALKQMTACTEGNLANLPACSTGTSTFTYAHVIEAIAASLGNPALDCSTSVPQCSIVLDTMRNAGYSTPTVAGTLYTDFHLSLRSLSALLQNTDGYTTTKQIADLLKQAPFNANVIQIADALHNTTFSKGSIHFGLIELAGGEEAAFRAMKDADYSILELAQAMASYSSDRSLIINNLQAIGYSHTAALNVTLTIYPFTVEEWMGVIIGAAGWL</sequence>